<accession>A0A2P5A9B0</accession>
<reference evidence="2" key="1">
    <citation type="submission" date="2016-06" db="EMBL/GenBank/DDBJ databases">
        <title>Parallel loss of symbiosis genes in relatives of nitrogen-fixing non-legume Parasponia.</title>
        <authorList>
            <person name="Van Velzen R."/>
            <person name="Holmer R."/>
            <person name="Bu F."/>
            <person name="Rutten L."/>
            <person name="Van Zeijl A."/>
            <person name="Liu W."/>
            <person name="Santuari L."/>
            <person name="Cao Q."/>
            <person name="Sharma T."/>
            <person name="Shen D."/>
            <person name="Roswanjaya Y."/>
            <person name="Wardhani T."/>
            <person name="Kalhor M.S."/>
            <person name="Jansen J."/>
            <person name="Van den Hoogen J."/>
            <person name="Gungor B."/>
            <person name="Hartog M."/>
            <person name="Hontelez J."/>
            <person name="Verver J."/>
            <person name="Yang W.-C."/>
            <person name="Schijlen E."/>
            <person name="Repin R."/>
            <person name="Schilthuizen M."/>
            <person name="Schranz E."/>
            <person name="Heidstra R."/>
            <person name="Miyata K."/>
            <person name="Fedorova E."/>
            <person name="Kohlen W."/>
            <person name="Bisseling T."/>
            <person name="Smit S."/>
            <person name="Geurts R."/>
        </authorList>
    </citation>
    <scope>NUCLEOTIDE SEQUENCE [LARGE SCALE GENOMIC DNA]</scope>
    <source>
        <strain evidence="2">cv. WU1-14</strain>
    </source>
</reference>
<evidence type="ECO:0000313" key="1">
    <source>
        <dbReference type="EMBL" id="PON33128.1"/>
    </source>
</evidence>
<name>A0A2P5A9B0_PARAD</name>
<evidence type="ECO:0000313" key="2">
    <source>
        <dbReference type="Proteomes" id="UP000237105"/>
    </source>
</evidence>
<dbReference type="Proteomes" id="UP000237105">
    <property type="component" value="Unassembled WGS sequence"/>
</dbReference>
<organism evidence="1 2">
    <name type="scientific">Parasponia andersonii</name>
    <name type="common">Sponia andersonii</name>
    <dbReference type="NCBI Taxonomy" id="3476"/>
    <lineage>
        <taxon>Eukaryota</taxon>
        <taxon>Viridiplantae</taxon>
        <taxon>Streptophyta</taxon>
        <taxon>Embryophyta</taxon>
        <taxon>Tracheophyta</taxon>
        <taxon>Spermatophyta</taxon>
        <taxon>Magnoliopsida</taxon>
        <taxon>eudicotyledons</taxon>
        <taxon>Gunneridae</taxon>
        <taxon>Pentapetalae</taxon>
        <taxon>rosids</taxon>
        <taxon>fabids</taxon>
        <taxon>Rosales</taxon>
        <taxon>Cannabaceae</taxon>
        <taxon>Parasponia</taxon>
    </lineage>
</organism>
<feature type="non-terminal residue" evidence="1">
    <location>
        <position position="104"/>
    </location>
</feature>
<gene>
    <name evidence="1" type="ORF">PanWU01x14_355190</name>
</gene>
<comment type="caution">
    <text evidence="1">The sequence shown here is derived from an EMBL/GenBank/DDBJ whole genome shotgun (WGS) entry which is preliminary data.</text>
</comment>
<dbReference type="EMBL" id="JXTB01000755">
    <property type="protein sequence ID" value="PON33128.1"/>
    <property type="molecule type" value="Genomic_DNA"/>
</dbReference>
<keyword evidence="2" id="KW-1185">Reference proteome</keyword>
<dbReference type="AlphaFoldDB" id="A0A2P5A9B0"/>
<sequence length="104" mass="11328">MGLASSNDTSLEILRPARCEATKPSSETALALVFRESLLDSALGKEIRVEVVPENTPSVVEAAIASELLNSSSSLSIWFQWRLLLDKNEKKEPPLLFPSALGFV</sequence>
<protein>
    <submittedName>
        <fullName evidence="1">Uncharacterized protein</fullName>
    </submittedName>
</protein>
<proteinExistence type="predicted"/>